<dbReference type="Proteomes" id="UP001473302">
    <property type="component" value="Unassembled WGS sequence"/>
</dbReference>
<sequence length="165" mass="15481">MNSKLIIALAAILALSSVNAQVPALVSLSSKIESLSASASGPGRTPLIQSAESAYSRISSEIAASSAAGAGATTSGSSAASTAASSAASESLSASSVASSASSAASSAASHESSAGGAVSSASSVAQSNAPNAGTSLIGNGYSALFVQFAALSALFIASFVAMLA</sequence>
<evidence type="ECO:0000313" key="3">
    <source>
        <dbReference type="EMBL" id="GAA5807655.1"/>
    </source>
</evidence>
<keyword evidence="1" id="KW-1133">Transmembrane helix</keyword>
<evidence type="ECO:0000256" key="2">
    <source>
        <dbReference type="SAM" id="SignalP"/>
    </source>
</evidence>
<feature type="signal peptide" evidence="2">
    <location>
        <begin position="1"/>
        <end position="20"/>
    </location>
</feature>
<reference evidence="3 4" key="1">
    <citation type="submission" date="2024-04" db="EMBL/GenBank/DDBJ databases">
        <title>genome sequences of Mucor flavus KT1a and Helicostylum pulchrum KT1b strains isolated from the surface of a dry-aged beef.</title>
        <authorList>
            <person name="Toyotome T."/>
            <person name="Hosono M."/>
            <person name="Torimaru M."/>
            <person name="Fukuda K."/>
            <person name="Mikami N."/>
        </authorList>
    </citation>
    <scope>NUCLEOTIDE SEQUENCE [LARGE SCALE GENOMIC DNA]</scope>
    <source>
        <strain evidence="3 4">KT1a</strain>
    </source>
</reference>
<protein>
    <submittedName>
        <fullName evidence="3">Uncharacterized protein</fullName>
    </submittedName>
</protein>
<gene>
    <name evidence="3" type="ORF">MFLAVUS_001025</name>
</gene>
<dbReference type="EMBL" id="BAABUK010000002">
    <property type="protein sequence ID" value="GAA5807655.1"/>
    <property type="molecule type" value="Genomic_DNA"/>
</dbReference>
<evidence type="ECO:0000313" key="4">
    <source>
        <dbReference type="Proteomes" id="UP001473302"/>
    </source>
</evidence>
<feature type="transmembrane region" description="Helical" evidence="1">
    <location>
        <begin position="145"/>
        <end position="164"/>
    </location>
</feature>
<evidence type="ECO:0000256" key="1">
    <source>
        <dbReference type="SAM" id="Phobius"/>
    </source>
</evidence>
<keyword evidence="4" id="KW-1185">Reference proteome</keyword>
<keyword evidence="2" id="KW-0732">Signal</keyword>
<keyword evidence="1" id="KW-0472">Membrane</keyword>
<feature type="chain" id="PRO_5046493667" evidence="2">
    <location>
        <begin position="21"/>
        <end position="165"/>
    </location>
</feature>
<keyword evidence="1" id="KW-0812">Transmembrane</keyword>
<accession>A0ABP9YLC4</accession>
<proteinExistence type="predicted"/>
<name>A0ABP9YLC4_9FUNG</name>
<organism evidence="3 4">
    <name type="scientific">Mucor flavus</name>
    <dbReference type="NCBI Taxonomy" id="439312"/>
    <lineage>
        <taxon>Eukaryota</taxon>
        <taxon>Fungi</taxon>
        <taxon>Fungi incertae sedis</taxon>
        <taxon>Mucoromycota</taxon>
        <taxon>Mucoromycotina</taxon>
        <taxon>Mucoromycetes</taxon>
        <taxon>Mucorales</taxon>
        <taxon>Mucorineae</taxon>
        <taxon>Mucoraceae</taxon>
        <taxon>Mucor</taxon>
    </lineage>
</organism>
<comment type="caution">
    <text evidence="3">The sequence shown here is derived from an EMBL/GenBank/DDBJ whole genome shotgun (WGS) entry which is preliminary data.</text>
</comment>